<evidence type="ECO:0000313" key="2">
    <source>
        <dbReference type="Proteomes" id="UP000219922"/>
    </source>
</evidence>
<name>A0A9X6SSD0_BACCE</name>
<protein>
    <submittedName>
        <fullName evidence="1">Uncharacterized protein</fullName>
    </submittedName>
</protein>
<dbReference type="Proteomes" id="UP000219922">
    <property type="component" value="Unassembled WGS sequence"/>
</dbReference>
<accession>A0A9X6SSD0</accession>
<organism evidence="1 2">
    <name type="scientific">Bacillus cereus</name>
    <dbReference type="NCBI Taxonomy" id="1396"/>
    <lineage>
        <taxon>Bacteria</taxon>
        <taxon>Bacillati</taxon>
        <taxon>Bacillota</taxon>
        <taxon>Bacilli</taxon>
        <taxon>Bacillales</taxon>
        <taxon>Bacillaceae</taxon>
        <taxon>Bacillus</taxon>
        <taxon>Bacillus cereus group</taxon>
    </lineage>
</organism>
<evidence type="ECO:0000313" key="1">
    <source>
        <dbReference type="EMBL" id="PDZ94226.1"/>
    </source>
</evidence>
<reference evidence="1 2" key="1">
    <citation type="submission" date="2017-09" db="EMBL/GenBank/DDBJ databases">
        <title>Large-scale bioinformatics analysis of Bacillus genomes uncovers conserved roles of natural products in bacterial physiology.</title>
        <authorList>
            <consortium name="Agbiome Team Llc"/>
            <person name="Bleich R.M."/>
            <person name="Grubbs K.J."/>
            <person name="Santa Maria K.C."/>
            <person name="Allen S.E."/>
            <person name="Farag S."/>
            <person name="Shank E.A."/>
            <person name="Bowers A."/>
        </authorList>
    </citation>
    <scope>NUCLEOTIDE SEQUENCE [LARGE SCALE GENOMIC DNA]</scope>
    <source>
        <strain evidence="1 2">AFS092789</strain>
    </source>
</reference>
<dbReference type="RefSeq" id="WP_098007179.1">
    <property type="nucleotide sequence ID" value="NZ_NUJB01000045.1"/>
</dbReference>
<gene>
    <name evidence="1" type="ORF">CON36_34870</name>
</gene>
<comment type="caution">
    <text evidence="1">The sequence shown here is derived from an EMBL/GenBank/DDBJ whole genome shotgun (WGS) entry which is preliminary data.</text>
</comment>
<dbReference type="AlphaFoldDB" id="A0A9X6SSD0"/>
<dbReference type="EMBL" id="NVMX01000233">
    <property type="protein sequence ID" value="PDZ94226.1"/>
    <property type="molecule type" value="Genomic_DNA"/>
</dbReference>
<sequence>MEKWARVGMTIEVDEKLWEKDQEEAVMDAFRKGKVKLDGETYFPEEVNENDGTEDDMNLSGTVILAEREE</sequence>
<proteinExistence type="predicted"/>